<proteinExistence type="predicted"/>
<accession>A0A0N4XH51</accession>
<evidence type="ECO:0000313" key="3">
    <source>
        <dbReference type="WBParaSite" id="NBR_0000185301-mRNA-1"/>
    </source>
</evidence>
<evidence type="ECO:0000313" key="1">
    <source>
        <dbReference type="EMBL" id="VDL65443.1"/>
    </source>
</evidence>
<evidence type="ECO:0000313" key="2">
    <source>
        <dbReference type="Proteomes" id="UP000271162"/>
    </source>
</evidence>
<gene>
    <name evidence="1" type="ORF">NBR_LOCUS1854</name>
</gene>
<sequence length="86" mass="9370">MAGFYFGSPYLKPGVTYTLVSCIHEAVFQLDGITLHISAAGPITNHKDLLADALHSVKTTIDWTANKEAMSSIGTLFRSLVKYARP</sequence>
<keyword evidence="2" id="KW-1185">Reference proteome</keyword>
<dbReference type="WBParaSite" id="NBR_0000185301-mRNA-1">
    <property type="protein sequence ID" value="NBR_0000185301-mRNA-1"/>
    <property type="gene ID" value="NBR_0000185301"/>
</dbReference>
<dbReference type="EMBL" id="UYSL01001727">
    <property type="protein sequence ID" value="VDL65443.1"/>
    <property type="molecule type" value="Genomic_DNA"/>
</dbReference>
<protein>
    <submittedName>
        <fullName evidence="3">WS_DGAT_C domain-containing protein</fullName>
    </submittedName>
</protein>
<reference evidence="3" key="1">
    <citation type="submission" date="2017-02" db="UniProtKB">
        <authorList>
            <consortium name="WormBaseParasite"/>
        </authorList>
    </citation>
    <scope>IDENTIFICATION</scope>
</reference>
<reference evidence="1 2" key="2">
    <citation type="submission" date="2018-11" db="EMBL/GenBank/DDBJ databases">
        <authorList>
            <consortium name="Pathogen Informatics"/>
        </authorList>
    </citation>
    <scope>NUCLEOTIDE SEQUENCE [LARGE SCALE GENOMIC DNA]</scope>
</reference>
<name>A0A0N4XH51_NIPBR</name>
<dbReference type="Proteomes" id="UP000271162">
    <property type="component" value="Unassembled WGS sequence"/>
</dbReference>
<organism evidence="3">
    <name type="scientific">Nippostrongylus brasiliensis</name>
    <name type="common">Rat hookworm</name>
    <dbReference type="NCBI Taxonomy" id="27835"/>
    <lineage>
        <taxon>Eukaryota</taxon>
        <taxon>Metazoa</taxon>
        <taxon>Ecdysozoa</taxon>
        <taxon>Nematoda</taxon>
        <taxon>Chromadorea</taxon>
        <taxon>Rhabditida</taxon>
        <taxon>Rhabditina</taxon>
        <taxon>Rhabditomorpha</taxon>
        <taxon>Strongyloidea</taxon>
        <taxon>Heligmosomidae</taxon>
        <taxon>Nippostrongylus</taxon>
    </lineage>
</organism>
<dbReference type="AlphaFoldDB" id="A0A0N4XH51"/>